<accession>A0ABW0QVH7</accession>
<keyword evidence="1" id="KW-1005">Bacterial flagellum biogenesis</keyword>
<evidence type="ECO:0000313" key="3">
    <source>
        <dbReference type="Proteomes" id="UP001596108"/>
    </source>
</evidence>
<proteinExistence type="predicted"/>
<sequence length="167" mass="18972">MDIRELCEALETMVLQHDQLIVLAERKKEALIGNDINVLNEVVNKESRLVKLVAEAENRRQKAVVVLLSTMGLRPQSGYKLADLIRMVTNAEDKLKLTELAERLSLKLGRLKNLGHINSRLTQQAIDFNDFSLSLLTGVYDDQDYVYKKPSDTTQGKLNLKMFDSRA</sequence>
<dbReference type="InterPro" id="IPR036679">
    <property type="entry name" value="FlgN-like_sf"/>
</dbReference>
<keyword evidence="3" id="KW-1185">Reference proteome</keyword>
<organism evidence="2 3">
    <name type="scientific">Cohnella yongneupensis</name>
    <dbReference type="NCBI Taxonomy" id="425006"/>
    <lineage>
        <taxon>Bacteria</taxon>
        <taxon>Bacillati</taxon>
        <taxon>Bacillota</taxon>
        <taxon>Bacilli</taxon>
        <taxon>Bacillales</taxon>
        <taxon>Paenibacillaceae</taxon>
        <taxon>Cohnella</taxon>
    </lineage>
</organism>
<dbReference type="InterPro" id="IPR007809">
    <property type="entry name" value="FlgN-like"/>
</dbReference>
<dbReference type="Pfam" id="PF05130">
    <property type="entry name" value="FlgN"/>
    <property type="match status" value="1"/>
</dbReference>
<keyword evidence="2" id="KW-0969">Cilium</keyword>
<reference evidence="3" key="1">
    <citation type="journal article" date="2019" name="Int. J. Syst. Evol. Microbiol.">
        <title>The Global Catalogue of Microorganisms (GCM) 10K type strain sequencing project: providing services to taxonomists for standard genome sequencing and annotation.</title>
        <authorList>
            <consortium name="The Broad Institute Genomics Platform"/>
            <consortium name="The Broad Institute Genome Sequencing Center for Infectious Disease"/>
            <person name="Wu L."/>
            <person name="Ma J."/>
        </authorList>
    </citation>
    <scope>NUCLEOTIDE SEQUENCE [LARGE SCALE GENOMIC DNA]</scope>
    <source>
        <strain evidence="3">CGMCC 1.18578</strain>
    </source>
</reference>
<dbReference type="SUPFAM" id="SSF140566">
    <property type="entry name" value="FlgN-like"/>
    <property type="match status" value="1"/>
</dbReference>
<dbReference type="EMBL" id="JBHSNC010000017">
    <property type="protein sequence ID" value="MFC5528966.1"/>
    <property type="molecule type" value="Genomic_DNA"/>
</dbReference>
<gene>
    <name evidence="2" type="ORF">ACFPQ4_05795</name>
</gene>
<keyword evidence="2" id="KW-0966">Cell projection</keyword>
<evidence type="ECO:0000256" key="1">
    <source>
        <dbReference type="ARBA" id="ARBA00022795"/>
    </source>
</evidence>
<dbReference type="RefSeq" id="WP_378110835.1">
    <property type="nucleotide sequence ID" value="NZ_JBHSNC010000017.1"/>
</dbReference>
<dbReference type="Proteomes" id="UP001596108">
    <property type="component" value="Unassembled WGS sequence"/>
</dbReference>
<protein>
    <submittedName>
        <fullName evidence="2">Flagellar protein FlgN</fullName>
    </submittedName>
</protein>
<evidence type="ECO:0000313" key="2">
    <source>
        <dbReference type="EMBL" id="MFC5528966.1"/>
    </source>
</evidence>
<name>A0ABW0QVH7_9BACL</name>
<keyword evidence="2" id="KW-0282">Flagellum</keyword>
<dbReference type="Gene3D" id="1.20.58.300">
    <property type="entry name" value="FlgN-like"/>
    <property type="match status" value="1"/>
</dbReference>
<comment type="caution">
    <text evidence="2">The sequence shown here is derived from an EMBL/GenBank/DDBJ whole genome shotgun (WGS) entry which is preliminary data.</text>
</comment>